<dbReference type="PROSITE" id="PS51782">
    <property type="entry name" value="LYSM"/>
    <property type="match status" value="4"/>
</dbReference>
<keyword evidence="1" id="KW-0147">Chitin-binding</keyword>
<keyword evidence="9" id="KW-1185">Reference proteome</keyword>
<dbReference type="PANTHER" id="PTHR34997">
    <property type="entry name" value="AM15"/>
    <property type="match status" value="1"/>
</dbReference>
<reference evidence="8 9" key="1">
    <citation type="submission" date="2020-05" db="EMBL/GenBank/DDBJ databases">
        <title>Identification and distribution of gene clusters putatively required for synthesis of sphingolipid metabolism inhibitors in phylogenetically diverse species of the filamentous fungus Fusarium.</title>
        <authorList>
            <person name="Kim H.-S."/>
            <person name="Busman M."/>
            <person name="Brown D.W."/>
            <person name="Divon H."/>
            <person name="Uhlig S."/>
            <person name="Proctor R.H."/>
        </authorList>
    </citation>
    <scope>NUCLEOTIDE SEQUENCE [LARGE SCALE GENOMIC DNA]</scope>
    <source>
        <strain evidence="8 9">NRRL 20693</strain>
    </source>
</reference>
<feature type="domain" description="LysM" evidence="7">
    <location>
        <begin position="123"/>
        <end position="169"/>
    </location>
</feature>
<dbReference type="PANTHER" id="PTHR34997:SF2">
    <property type="entry name" value="LYSM DOMAIN-CONTAINING PROTEIN-RELATED"/>
    <property type="match status" value="1"/>
</dbReference>
<evidence type="ECO:0000313" key="8">
    <source>
        <dbReference type="EMBL" id="KAF5664954.1"/>
    </source>
</evidence>
<dbReference type="Pfam" id="PF01476">
    <property type="entry name" value="LysM"/>
    <property type="match status" value="3"/>
</dbReference>
<sequence length="413" mass="44809">MYAKILALVLGASQLVQAAIARPRLDTRDGATPSLPHDDKTTEFCNQITITEFKRWNPSVKDNCKGMAVGRSYCTKAVFEPEQPEPEPEPKPSSQPKPSPTQPSNGIKTPPSIQPGMVSNCNKFAFVEVGASCSDIAKEYGISLTQFTTWNKGIGSTCTGMWGDAWACVSVIGLETPTKPTPTNGIVTPSPIQDGVHKDCNKFHKVKSTTTCANIRDYYNLPLKEFYSWNPSVGTNCQSLLVDYHVCVSIVGWKAPVSSPTPSPTQPSNGIKTPSPIQSKMIKSCNKFAIVKSTTTCSSIQSYYKITMSQIAQWNPDVGSDCKGLWVGYNVCVGVVGQKPTPTNPPSGITTPSPTQPKVVNNCKKFALVKSTTTCSSIQSYYKITMAQIAKWNPTIGSDCKGLWKDYYVCVSA</sequence>
<dbReference type="Proteomes" id="UP000567885">
    <property type="component" value="Unassembled WGS sequence"/>
</dbReference>
<comment type="similarity">
    <text evidence="4">Belongs to the secreted LysM effector family.</text>
</comment>
<feature type="domain" description="LysM" evidence="7">
    <location>
        <begin position="365"/>
        <end position="411"/>
    </location>
</feature>
<dbReference type="AlphaFoldDB" id="A0A8H5WP42"/>
<dbReference type="CDD" id="cd00118">
    <property type="entry name" value="LysM"/>
    <property type="match status" value="4"/>
</dbReference>
<dbReference type="Gene3D" id="3.10.350.10">
    <property type="entry name" value="LysM domain"/>
    <property type="match status" value="4"/>
</dbReference>
<organism evidence="8 9">
    <name type="scientific">Fusarium heterosporum</name>
    <dbReference type="NCBI Taxonomy" id="42747"/>
    <lineage>
        <taxon>Eukaryota</taxon>
        <taxon>Fungi</taxon>
        <taxon>Dikarya</taxon>
        <taxon>Ascomycota</taxon>
        <taxon>Pezizomycotina</taxon>
        <taxon>Sordariomycetes</taxon>
        <taxon>Hypocreomycetidae</taxon>
        <taxon>Hypocreales</taxon>
        <taxon>Nectriaceae</taxon>
        <taxon>Fusarium</taxon>
        <taxon>Fusarium heterosporum species complex</taxon>
    </lineage>
</organism>
<dbReference type="InterPro" id="IPR018392">
    <property type="entry name" value="LysM"/>
</dbReference>
<feature type="chain" id="PRO_5034914621" description="LysM domain-containing protein" evidence="6">
    <location>
        <begin position="19"/>
        <end position="413"/>
    </location>
</feature>
<keyword evidence="3" id="KW-0843">Virulence</keyword>
<evidence type="ECO:0000256" key="1">
    <source>
        <dbReference type="ARBA" id="ARBA00022669"/>
    </source>
</evidence>
<dbReference type="OrthoDB" id="2281372at2759"/>
<feature type="compositionally biased region" description="Pro residues" evidence="5">
    <location>
        <begin position="91"/>
        <end position="101"/>
    </location>
</feature>
<dbReference type="EMBL" id="JAAGWQ010000129">
    <property type="protein sequence ID" value="KAF5664954.1"/>
    <property type="molecule type" value="Genomic_DNA"/>
</dbReference>
<feature type="domain" description="LysM" evidence="7">
    <location>
        <begin position="202"/>
        <end position="248"/>
    </location>
</feature>
<protein>
    <recommendedName>
        <fullName evidence="7">LysM domain-containing protein</fullName>
    </recommendedName>
</protein>
<feature type="signal peptide" evidence="6">
    <location>
        <begin position="1"/>
        <end position="18"/>
    </location>
</feature>
<keyword evidence="2 6" id="KW-0732">Signal</keyword>
<feature type="region of interest" description="Disordered" evidence="5">
    <location>
        <begin position="80"/>
        <end position="113"/>
    </location>
</feature>
<evidence type="ECO:0000256" key="3">
    <source>
        <dbReference type="ARBA" id="ARBA00023026"/>
    </source>
</evidence>
<evidence type="ECO:0000256" key="5">
    <source>
        <dbReference type="SAM" id="MobiDB-lite"/>
    </source>
</evidence>
<dbReference type="InterPro" id="IPR052210">
    <property type="entry name" value="LysM1-like"/>
</dbReference>
<evidence type="ECO:0000313" key="9">
    <source>
        <dbReference type="Proteomes" id="UP000567885"/>
    </source>
</evidence>
<proteinExistence type="inferred from homology"/>
<evidence type="ECO:0000259" key="7">
    <source>
        <dbReference type="PROSITE" id="PS51782"/>
    </source>
</evidence>
<comment type="caution">
    <text evidence="8">The sequence shown here is derived from an EMBL/GenBank/DDBJ whole genome shotgun (WGS) entry which is preliminary data.</text>
</comment>
<gene>
    <name evidence="8" type="ORF">FHETE_6814</name>
</gene>
<accession>A0A8H5WP42</accession>
<feature type="domain" description="LysM" evidence="7">
    <location>
        <begin position="287"/>
        <end position="333"/>
    </location>
</feature>
<dbReference type="SMART" id="SM00257">
    <property type="entry name" value="LysM"/>
    <property type="match status" value="3"/>
</dbReference>
<dbReference type="SUPFAM" id="SSF54106">
    <property type="entry name" value="LysM domain"/>
    <property type="match status" value="3"/>
</dbReference>
<dbReference type="GO" id="GO:0008061">
    <property type="term" value="F:chitin binding"/>
    <property type="evidence" value="ECO:0007669"/>
    <property type="project" value="UniProtKB-KW"/>
</dbReference>
<evidence type="ECO:0000256" key="2">
    <source>
        <dbReference type="ARBA" id="ARBA00022729"/>
    </source>
</evidence>
<evidence type="ECO:0000256" key="4">
    <source>
        <dbReference type="ARBA" id="ARBA00044955"/>
    </source>
</evidence>
<name>A0A8H5WP42_FUSHE</name>
<evidence type="ECO:0000256" key="6">
    <source>
        <dbReference type="SAM" id="SignalP"/>
    </source>
</evidence>
<dbReference type="InterPro" id="IPR036779">
    <property type="entry name" value="LysM_dom_sf"/>
</dbReference>